<accession>W1IU45</accession>
<protein>
    <submittedName>
        <fullName evidence="2">Uncharacterized protein</fullName>
    </submittedName>
</protein>
<name>W1IU45_9GAMM</name>
<dbReference type="EMBL" id="CBXF010000001">
    <property type="protein sequence ID" value="CDL80750.1"/>
    <property type="molecule type" value="Genomic_DNA"/>
</dbReference>
<dbReference type="Proteomes" id="UP000019202">
    <property type="component" value="Unassembled WGS sequence"/>
</dbReference>
<evidence type="ECO:0000313" key="3">
    <source>
        <dbReference type="Proteomes" id="UP000019202"/>
    </source>
</evidence>
<keyword evidence="1" id="KW-0472">Membrane</keyword>
<comment type="caution">
    <text evidence="2">The sequence shown here is derived from an EMBL/GenBank/DDBJ whole genome shotgun (WGS) entry which is preliminary data.</text>
</comment>
<keyword evidence="3" id="KW-1185">Reference proteome</keyword>
<reference evidence="2" key="1">
    <citation type="submission" date="2013-11" db="EMBL/GenBank/DDBJ databases">
        <title>Draft genome sequence and annotation of the entomopathogenic bacteria, Xenorhabdus cabanillasi strain JM26 and Xenorhabdus szentirmai strain DSM 16338.</title>
        <authorList>
            <person name="Gualtieri M."/>
            <person name="Ogier J.C."/>
            <person name="Pages S."/>
            <person name="Givaudan A."/>
            <person name="Gaudriault S."/>
        </authorList>
    </citation>
    <scope>NUCLEOTIDE SEQUENCE [LARGE SCALE GENOMIC DNA]</scope>
    <source>
        <strain evidence="2">DSM 16338</strain>
    </source>
</reference>
<sequence length="58" mass="7049">MRLFFSWKSSGFCYERLADKLLYQYLFLNSFSFVNIFIANYINNADVDILLKLRSFYE</sequence>
<proteinExistence type="predicted"/>
<gene>
    <name evidence="2" type="ORF">XSR1_10209</name>
</gene>
<organism evidence="2 3">
    <name type="scientific">Xenorhabdus szentirmaii DSM 16338</name>
    <dbReference type="NCBI Taxonomy" id="1427518"/>
    <lineage>
        <taxon>Bacteria</taxon>
        <taxon>Pseudomonadati</taxon>
        <taxon>Pseudomonadota</taxon>
        <taxon>Gammaproteobacteria</taxon>
        <taxon>Enterobacterales</taxon>
        <taxon>Morganellaceae</taxon>
        <taxon>Xenorhabdus</taxon>
    </lineage>
</organism>
<evidence type="ECO:0000313" key="2">
    <source>
        <dbReference type="EMBL" id="CDL80750.1"/>
    </source>
</evidence>
<feature type="transmembrane region" description="Helical" evidence="1">
    <location>
        <begin position="21"/>
        <end position="42"/>
    </location>
</feature>
<evidence type="ECO:0000256" key="1">
    <source>
        <dbReference type="SAM" id="Phobius"/>
    </source>
</evidence>
<keyword evidence="1" id="KW-0812">Transmembrane</keyword>
<keyword evidence="1" id="KW-1133">Transmembrane helix</keyword>
<dbReference type="AlphaFoldDB" id="W1IU45"/>